<reference evidence="2 3" key="1">
    <citation type="journal article" date="2010" name="Nature">
        <title>The Ectocarpus genome and the independent evolution of multicellularity in brown algae.</title>
        <authorList>
            <person name="Cock J.M."/>
            <person name="Sterck L."/>
            <person name="Rouze P."/>
            <person name="Scornet D."/>
            <person name="Allen A.E."/>
            <person name="Amoutzias G."/>
            <person name="Anthouard V."/>
            <person name="Artiguenave F."/>
            <person name="Aury J.M."/>
            <person name="Badger J.H."/>
            <person name="Beszteri B."/>
            <person name="Billiau K."/>
            <person name="Bonnet E."/>
            <person name="Bothwell J.H."/>
            <person name="Bowler C."/>
            <person name="Boyen C."/>
            <person name="Brownlee C."/>
            <person name="Carrano C.J."/>
            <person name="Charrier B."/>
            <person name="Cho G.Y."/>
            <person name="Coelho S.M."/>
            <person name="Collen J."/>
            <person name="Corre E."/>
            <person name="Da Silva C."/>
            <person name="Delage L."/>
            <person name="Delaroque N."/>
            <person name="Dittami S.M."/>
            <person name="Doulbeau S."/>
            <person name="Elias M."/>
            <person name="Farnham G."/>
            <person name="Gachon C.M."/>
            <person name="Gschloessl B."/>
            <person name="Heesch S."/>
            <person name="Jabbari K."/>
            <person name="Jubin C."/>
            <person name="Kawai H."/>
            <person name="Kimura K."/>
            <person name="Kloareg B."/>
            <person name="Kupper F.C."/>
            <person name="Lang D."/>
            <person name="Le Bail A."/>
            <person name="Leblanc C."/>
            <person name="Lerouge P."/>
            <person name="Lohr M."/>
            <person name="Lopez P.J."/>
            <person name="Martens C."/>
            <person name="Maumus F."/>
            <person name="Michel G."/>
            <person name="Miranda-Saavedra D."/>
            <person name="Morales J."/>
            <person name="Moreau H."/>
            <person name="Motomura T."/>
            <person name="Nagasato C."/>
            <person name="Napoli C.A."/>
            <person name="Nelson D.R."/>
            <person name="Nyvall-Collen P."/>
            <person name="Peters A.F."/>
            <person name="Pommier C."/>
            <person name="Potin P."/>
            <person name="Poulain J."/>
            <person name="Quesneville H."/>
            <person name="Read B."/>
            <person name="Rensing S.A."/>
            <person name="Ritter A."/>
            <person name="Rousvoal S."/>
            <person name="Samanta M."/>
            <person name="Samson G."/>
            <person name="Schroeder D.C."/>
            <person name="Segurens B."/>
            <person name="Strittmatter M."/>
            <person name="Tonon T."/>
            <person name="Tregear J.W."/>
            <person name="Valentin K."/>
            <person name="von Dassow P."/>
            <person name="Yamagishi T."/>
            <person name="Van de Peer Y."/>
            <person name="Wincker P."/>
        </authorList>
    </citation>
    <scope>NUCLEOTIDE SEQUENCE [LARGE SCALE GENOMIC DNA]</scope>
    <source>
        <strain evidence="3">Ec32 / CCAP1310/4</strain>
    </source>
</reference>
<dbReference type="EMBL" id="FN649727">
    <property type="protein sequence ID" value="CBN78818.1"/>
    <property type="molecule type" value="Genomic_DNA"/>
</dbReference>
<dbReference type="eggNOG" id="KOG1949">
    <property type="taxonomic scope" value="Eukaryota"/>
</dbReference>
<feature type="region of interest" description="Disordered" evidence="1">
    <location>
        <begin position="668"/>
        <end position="712"/>
    </location>
</feature>
<feature type="region of interest" description="Disordered" evidence="1">
    <location>
        <begin position="81"/>
        <end position="157"/>
    </location>
</feature>
<dbReference type="Proteomes" id="UP000002630">
    <property type="component" value="Linkage Group LG02"/>
</dbReference>
<evidence type="ECO:0000313" key="2">
    <source>
        <dbReference type="EMBL" id="CBN78818.1"/>
    </source>
</evidence>
<dbReference type="GO" id="GO:0000796">
    <property type="term" value="C:condensin complex"/>
    <property type="evidence" value="ECO:0007669"/>
    <property type="project" value="TreeGrafter"/>
</dbReference>
<feature type="compositionally biased region" description="Low complexity" evidence="1">
    <location>
        <begin position="948"/>
        <end position="973"/>
    </location>
</feature>
<dbReference type="InterPro" id="IPR016024">
    <property type="entry name" value="ARM-type_fold"/>
</dbReference>
<sequence length="1442" mass="151652">MDDRKALIAAVGEAAAAAPAGEGEEGSATRYESLLVFVKRHSSRSDDLNLGEVFQTMSKKEHNWVWTQVLEAVAPIVEQGRFLSSQEEEESDDEEEGEEEENSTREAKREGTTPERPSTPESAGAQTMPRRPRRGAADSGGDGGGRGGGSSGDKNAKKNNQASVSLAMEVLYASATLAHEFLADKERVAPRALVDTAVYLHDIVLSLQGLQGEALRRVIAKVCEMWWTQDRPGAEHLVVHLIPVMLVRSLSPDAKEADVKRMHGLKGALLLLDFEDESSDSLRALLLRTFMSPVYLKCSEGKRLLASFFGLHPSLVSEIHAVMKAQMPGAKKAVLAAYGEVYFRVWRGTEGQYLEKVEMLCLQDLMHACIHASTPKMHQNILIVLEGLHSQKKVKGVDADLLRLYGPVMWRSLRVANPSVRAQACQVLVDAFPLQDPSAGAASYDATLQQQFVALTDLLEDAHPQVRAVAGKGACRVLSVFWEMVPLDTTRALLTRVVGRLASDGSSPAVRLAAVEGLSVLLECPASHAVLKSMLPGVQNLIHDTNKKVRTAFVKLLLVVKGVKSIKYYQVATVDHILARLSEDDAKCPASASGLSKLILNSYFPTGSGVTGSFQVSRCLTLLSQDEGAAVAFFSRLHQNAGVPSSAKMIAMLVRCILVVARASAAASDDDEEEEDEEEKKKVDRKGKRKGVEEGGGQRGAKGGNKTGLTLKASDSKTMSGILNLIASIWESILPALEKTINEPSLDLIQQTVTGEALSILYRRFSGQDECRAAFMRVAGLAGGDLAPGMLEDVVVEMLALPADAPPSAYGPTVDLLCSWGQHEHLVGAVVESLRKAFSVPVKTTTATATDEEAGSGEIADGKGKSSRGKRRRPASRKEGNHDEGGGGGGGGGTCIPAPLALNMLGHLLAGGEGHPSTGAARDAIMASDEAVGSLEAVLVLARSAATTRLSSSSASTSSSLTTTVTTATATATAKREDEERVSLRRRCPDALLVRALEALGRVYMHREAAVVGDDSGNPPTAAADEGSAAAGEDVSMLLQPMPFSVKMRELMVWATNTVLPVLVGGGGGGAAAVEMVEEGGTPVKPGSARLVAESPSPMPPPRSRARASLDNDGGDASSAAAVRALAGGVFGVVVLLASEWVEVGSGLAEISMRADTWGNRLLASLLQVLMRCADRRVSMSEEALFVGEEERSKATCVQSFLAASVALEGRKDGMSSLVERLMAFMFTQAFISDEDDEQGGAEEITDKGPSIDGLTRLEVRAMQDAESDEPPGCLLLQLSRPAAAVLESVLRSSPASKAAGALVLSHLAAFGDASGAGEDASWPLFCAHVLVALIENAPAKTRLQLAADAHAGLRSAAASTSTLSSPFSFSEGNKSGAVVSPAGADAPEEEEGVSTRKAAAFAVGAIYGRLEAARRAAVTGVEGEAQGVAMVGAAAAVAVSA</sequence>
<accession>D8LF93</accession>
<evidence type="ECO:0000313" key="3">
    <source>
        <dbReference type="Proteomes" id="UP000002630"/>
    </source>
</evidence>
<feature type="compositionally biased region" description="Gly residues" evidence="1">
    <location>
        <begin position="138"/>
        <end position="151"/>
    </location>
</feature>
<dbReference type="OrthoDB" id="10062843at2759"/>
<feature type="region of interest" description="Disordered" evidence="1">
    <location>
        <begin position="844"/>
        <end position="892"/>
    </location>
</feature>
<dbReference type="PANTHER" id="PTHR16199:SF4">
    <property type="entry name" value="CONDENSIN-2 COMPLEX SUBUNIT G2"/>
    <property type="match status" value="1"/>
</dbReference>
<dbReference type="SUPFAM" id="SSF48371">
    <property type="entry name" value="ARM repeat"/>
    <property type="match status" value="1"/>
</dbReference>
<keyword evidence="3" id="KW-1185">Reference proteome</keyword>
<dbReference type="Gene3D" id="1.25.10.10">
    <property type="entry name" value="Leucine-rich Repeat Variant"/>
    <property type="match status" value="1"/>
</dbReference>
<feature type="region of interest" description="Disordered" evidence="1">
    <location>
        <begin position="1082"/>
        <end position="1114"/>
    </location>
</feature>
<dbReference type="InterPro" id="IPR011989">
    <property type="entry name" value="ARM-like"/>
</dbReference>
<dbReference type="InterPro" id="IPR024741">
    <property type="entry name" value="Condensin2_G2"/>
</dbReference>
<feature type="compositionally biased region" description="Basic residues" evidence="1">
    <location>
        <begin position="865"/>
        <end position="875"/>
    </location>
</feature>
<dbReference type="Pfam" id="PF12422">
    <property type="entry name" value="Condensin2nSMC"/>
    <property type="match status" value="1"/>
</dbReference>
<organism evidence="2 3">
    <name type="scientific">Ectocarpus siliculosus</name>
    <name type="common">Brown alga</name>
    <name type="synonym">Conferva siliculosa</name>
    <dbReference type="NCBI Taxonomy" id="2880"/>
    <lineage>
        <taxon>Eukaryota</taxon>
        <taxon>Sar</taxon>
        <taxon>Stramenopiles</taxon>
        <taxon>Ochrophyta</taxon>
        <taxon>PX clade</taxon>
        <taxon>Phaeophyceae</taxon>
        <taxon>Ectocarpales</taxon>
        <taxon>Ectocarpaceae</taxon>
        <taxon>Ectocarpus</taxon>
    </lineage>
</organism>
<dbReference type="PANTHER" id="PTHR16199">
    <property type="entry name" value="CONDENSIN-2 COMPLEX SUBUNIT G2"/>
    <property type="match status" value="1"/>
</dbReference>
<feature type="compositionally biased region" description="Polar residues" evidence="1">
    <location>
        <begin position="115"/>
        <end position="125"/>
    </location>
</feature>
<feature type="compositionally biased region" description="Basic and acidic residues" evidence="1">
    <location>
        <begin position="102"/>
        <end position="113"/>
    </location>
</feature>
<feature type="compositionally biased region" description="Acidic residues" evidence="1">
    <location>
        <begin position="668"/>
        <end position="678"/>
    </location>
</feature>
<feature type="region of interest" description="Disordered" evidence="1">
    <location>
        <begin position="948"/>
        <end position="981"/>
    </location>
</feature>
<feature type="compositionally biased region" description="Acidic residues" evidence="1">
    <location>
        <begin position="86"/>
        <end position="101"/>
    </location>
</feature>
<feature type="compositionally biased region" description="Gly residues" evidence="1">
    <location>
        <begin position="694"/>
        <end position="706"/>
    </location>
</feature>
<dbReference type="EMBL" id="FN648032">
    <property type="protein sequence ID" value="CBN78818.1"/>
    <property type="molecule type" value="Genomic_DNA"/>
</dbReference>
<dbReference type="GO" id="GO:0000070">
    <property type="term" value="P:mitotic sister chromatid segregation"/>
    <property type="evidence" value="ECO:0007669"/>
    <property type="project" value="TreeGrafter"/>
</dbReference>
<evidence type="ECO:0000256" key="1">
    <source>
        <dbReference type="SAM" id="MobiDB-lite"/>
    </source>
</evidence>
<dbReference type="InParanoid" id="D8LF93"/>
<name>D8LF93_ECTSI</name>
<feature type="compositionally biased region" description="Basic and acidic residues" evidence="1">
    <location>
        <begin position="876"/>
        <end position="885"/>
    </location>
</feature>
<dbReference type="STRING" id="2880.D8LF93"/>
<gene>
    <name evidence="2" type="ORF">Esi_0145_0026</name>
</gene>
<protein>
    <submittedName>
        <fullName evidence="2">Uncharacterized protein</fullName>
    </submittedName>
</protein>
<dbReference type="GO" id="GO:0005634">
    <property type="term" value="C:nucleus"/>
    <property type="evidence" value="ECO:0007669"/>
    <property type="project" value="InterPro"/>
</dbReference>
<proteinExistence type="predicted"/>